<dbReference type="Proteomes" id="UP000032141">
    <property type="component" value="Chromosome C2"/>
</dbReference>
<sequence length="98" mass="11261">MQMVRRFCQTSSLERVLQNTLSKNDARSPVQRQPLHRRQLARALGKLLIYWSGCKQGAAAFSAARFESLMGNLIEKKQDNGLAKENVFEKETFFVGWK</sequence>
<reference evidence="1" key="2">
    <citation type="submission" date="2015-03" db="UniProtKB">
        <authorList>
            <consortium name="EnsemblPlants"/>
        </authorList>
    </citation>
    <scope>IDENTIFICATION</scope>
</reference>
<protein>
    <submittedName>
        <fullName evidence="1">Uncharacterized protein</fullName>
    </submittedName>
</protein>
<proteinExistence type="predicted"/>
<name>A0A0D3AJ73_BRAOL</name>
<accession>A0A0D3AJ73</accession>
<reference evidence="1 2" key="1">
    <citation type="journal article" date="2014" name="Genome Biol.">
        <title>Transcriptome and methylome profiling reveals relics of genome dominance in the mesopolyploid Brassica oleracea.</title>
        <authorList>
            <person name="Parkin I.A."/>
            <person name="Koh C."/>
            <person name="Tang H."/>
            <person name="Robinson S.J."/>
            <person name="Kagale S."/>
            <person name="Clarke W.E."/>
            <person name="Town C.D."/>
            <person name="Nixon J."/>
            <person name="Krishnakumar V."/>
            <person name="Bidwell S.L."/>
            <person name="Denoeud F."/>
            <person name="Belcram H."/>
            <person name="Links M.G."/>
            <person name="Just J."/>
            <person name="Clarke C."/>
            <person name="Bender T."/>
            <person name="Huebert T."/>
            <person name="Mason A.S."/>
            <person name="Pires J.C."/>
            <person name="Barker G."/>
            <person name="Moore J."/>
            <person name="Walley P.G."/>
            <person name="Manoli S."/>
            <person name="Batley J."/>
            <person name="Edwards D."/>
            <person name="Nelson M.N."/>
            <person name="Wang X."/>
            <person name="Paterson A.H."/>
            <person name="King G."/>
            <person name="Bancroft I."/>
            <person name="Chalhoub B."/>
            <person name="Sharpe A.G."/>
        </authorList>
    </citation>
    <scope>NUCLEOTIDE SEQUENCE</scope>
    <source>
        <strain evidence="1 2">cv. TO1000</strain>
    </source>
</reference>
<dbReference type="OMA" id="MQMVRRF"/>
<evidence type="ECO:0000313" key="1">
    <source>
        <dbReference type="EnsemblPlants" id="Bo2g012560.1"/>
    </source>
</evidence>
<dbReference type="EnsemblPlants" id="Bo2g012560.1">
    <property type="protein sequence ID" value="Bo2g012560.1"/>
    <property type="gene ID" value="Bo2g012560"/>
</dbReference>
<organism evidence="1 2">
    <name type="scientific">Brassica oleracea var. oleracea</name>
    <dbReference type="NCBI Taxonomy" id="109376"/>
    <lineage>
        <taxon>Eukaryota</taxon>
        <taxon>Viridiplantae</taxon>
        <taxon>Streptophyta</taxon>
        <taxon>Embryophyta</taxon>
        <taxon>Tracheophyta</taxon>
        <taxon>Spermatophyta</taxon>
        <taxon>Magnoliopsida</taxon>
        <taxon>eudicotyledons</taxon>
        <taxon>Gunneridae</taxon>
        <taxon>Pentapetalae</taxon>
        <taxon>rosids</taxon>
        <taxon>malvids</taxon>
        <taxon>Brassicales</taxon>
        <taxon>Brassicaceae</taxon>
        <taxon>Brassiceae</taxon>
        <taxon>Brassica</taxon>
    </lineage>
</organism>
<dbReference type="Gramene" id="Bo2g012560.1">
    <property type="protein sequence ID" value="Bo2g012560.1"/>
    <property type="gene ID" value="Bo2g012560"/>
</dbReference>
<dbReference type="AlphaFoldDB" id="A0A0D3AJ73"/>
<keyword evidence="2" id="KW-1185">Reference proteome</keyword>
<dbReference type="HOGENOM" id="CLU_2336540_0_0_1"/>
<evidence type="ECO:0000313" key="2">
    <source>
        <dbReference type="Proteomes" id="UP000032141"/>
    </source>
</evidence>